<reference evidence="1 2" key="1">
    <citation type="submission" date="2019-01" db="EMBL/GenBank/DDBJ databases">
        <authorList>
            <consortium name="Pathogen Informatics"/>
        </authorList>
    </citation>
    <scope>NUCLEOTIDE SEQUENCE [LARGE SCALE GENOMIC DNA]</scope>
    <source>
        <strain evidence="1 2">NCTC10125</strain>
    </source>
</reference>
<sequence>MRRSLKWVLLLVPIAVGSTGATVYLTSQNSISNFSKNNTNPKNVSVKTRINPLASSQTEAINDKTENLDSQKPTVETVEKTITEILPKIAETAKNTSVQNLKKSVSPAVLLTKKQDHFLPKAEQKPKKTAQILVLPEDRKALKLKVKILQTKANKSKK</sequence>
<dbReference type="EMBL" id="LR214971">
    <property type="protein sequence ID" value="VEU61884.1"/>
    <property type="molecule type" value="Genomic_DNA"/>
</dbReference>
<evidence type="ECO:0000313" key="2">
    <source>
        <dbReference type="Proteomes" id="UP000289629"/>
    </source>
</evidence>
<protein>
    <submittedName>
        <fullName evidence="1">Uncharacterized protein</fullName>
    </submittedName>
</protein>
<name>A0AAJ5TC77_9BACT</name>
<dbReference type="AlphaFoldDB" id="A0AAJ5TC77"/>
<gene>
    <name evidence="1" type="ORF">NCTC10125_00442</name>
</gene>
<dbReference type="Proteomes" id="UP000289629">
    <property type="component" value="Chromosome"/>
</dbReference>
<accession>A0AAJ5TC77</accession>
<organism evidence="1 2">
    <name type="scientific">Mesomycoplasma dispar</name>
    <dbReference type="NCBI Taxonomy" id="86660"/>
    <lineage>
        <taxon>Bacteria</taxon>
        <taxon>Bacillati</taxon>
        <taxon>Mycoplasmatota</taxon>
        <taxon>Mycoplasmoidales</taxon>
        <taxon>Metamycoplasmataceae</taxon>
        <taxon>Mesomycoplasma</taxon>
    </lineage>
</organism>
<dbReference type="RefSeq" id="WP_044635450.1">
    <property type="nucleotide sequence ID" value="NZ_CP007229.1"/>
</dbReference>
<proteinExistence type="predicted"/>
<evidence type="ECO:0000313" key="1">
    <source>
        <dbReference type="EMBL" id="VEU61884.1"/>
    </source>
</evidence>